<protein>
    <recommendedName>
        <fullName evidence="2">Aminotransferase-like plant mobile domain-containing protein</fullName>
    </recommendedName>
</protein>
<keyword evidence="4" id="KW-1185">Reference proteome</keyword>
<name>A0AAV9A2X2_ACOGR</name>
<organism evidence="3 4">
    <name type="scientific">Acorus gramineus</name>
    <name type="common">Dwarf sweet flag</name>
    <dbReference type="NCBI Taxonomy" id="55184"/>
    <lineage>
        <taxon>Eukaryota</taxon>
        <taxon>Viridiplantae</taxon>
        <taxon>Streptophyta</taxon>
        <taxon>Embryophyta</taxon>
        <taxon>Tracheophyta</taxon>
        <taxon>Spermatophyta</taxon>
        <taxon>Magnoliopsida</taxon>
        <taxon>Liliopsida</taxon>
        <taxon>Acoraceae</taxon>
        <taxon>Acorus</taxon>
    </lineage>
</organism>
<feature type="compositionally biased region" description="Acidic residues" evidence="1">
    <location>
        <begin position="37"/>
        <end position="53"/>
    </location>
</feature>
<evidence type="ECO:0000313" key="4">
    <source>
        <dbReference type="Proteomes" id="UP001179952"/>
    </source>
</evidence>
<dbReference type="GO" id="GO:0010073">
    <property type="term" value="P:meristem maintenance"/>
    <property type="evidence" value="ECO:0007669"/>
    <property type="project" value="InterPro"/>
</dbReference>
<comment type="caution">
    <text evidence="3">The sequence shown here is derived from an EMBL/GenBank/DDBJ whole genome shotgun (WGS) entry which is preliminary data.</text>
</comment>
<proteinExistence type="predicted"/>
<dbReference type="Pfam" id="PF10536">
    <property type="entry name" value="PMD"/>
    <property type="match status" value="1"/>
</dbReference>
<feature type="region of interest" description="Disordered" evidence="1">
    <location>
        <begin position="1"/>
        <end position="54"/>
    </location>
</feature>
<reference evidence="3" key="2">
    <citation type="submission" date="2023-06" db="EMBL/GenBank/DDBJ databases">
        <authorList>
            <person name="Ma L."/>
            <person name="Liu K.-W."/>
            <person name="Li Z."/>
            <person name="Hsiao Y.-Y."/>
            <person name="Qi Y."/>
            <person name="Fu T."/>
            <person name="Tang G."/>
            <person name="Zhang D."/>
            <person name="Sun W.-H."/>
            <person name="Liu D.-K."/>
            <person name="Li Y."/>
            <person name="Chen G.-Z."/>
            <person name="Liu X.-D."/>
            <person name="Liao X.-Y."/>
            <person name="Jiang Y.-T."/>
            <person name="Yu X."/>
            <person name="Hao Y."/>
            <person name="Huang J."/>
            <person name="Zhao X.-W."/>
            <person name="Ke S."/>
            <person name="Chen Y.-Y."/>
            <person name="Wu W.-L."/>
            <person name="Hsu J.-L."/>
            <person name="Lin Y.-F."/>
            <person name="Huang M.-D."/>
            <person name="Li C.-Y."/>
            <person name="Huang L."/>
            <person name="Wang Z.-W."/>
            <person name="Zhao X."/>
            <person name="Zhong W.-Y."/>
            <person name="Peng D.-H."/>
            <person name="Ahmad S."/>
            <person name="Lan S."/>
            <person name="Zhang J.-S."/>
            <person name="Tsai W.-C."/>
            <person name="Van De Peer Y."/>
            <person name="Liu Z.-J."/>
        </authorList>
    </citation>
    <scope>NUCLEOTIDE SEQUENCE</scope>
    <source>
        <strain evidence="3">SCP</strain>
        <tissue evidence="3">Leaves</tissue>
    </source>
</reference>
<dbReference type="EMBL" id="JAUJYN010000016">
    <property type="protein sequence ID" value="KAK1258502.1"/>
    <property type="molecule type" value="Genomic_DNA"/>
</dbReference>
<dbReference type="PANTHER" id="PTHR46033:SF1">
    <property type="entry name" value="PROTEIN MAIN-LIKE 2"/>
    <property type="match status" value="1"/>
</dbReference>
<accession>A0AAV9A2X2</accession>
<gene>
    <name evidence="3" type="ORF">QJS04_geneDACA017289</name>
</gene>
<evidence type="ECO:0000256" key="1">
    <source>
        <dbReference type="SAM" id="MobiDB-lite"/>
    </source>
</evidence>
<reference evidence="3" key="1">
    <citation type="journal article" date="2023" name="Nat. Commun.">
        <title>Diploid and tetraploid genomes of Acorus and the evolution of monocots.</title>
        <authorList>
            <person name="Ma L."/>
            <person name="Liu K.W."/>
            <person name="Li Z."/>
            <person name="Hsiao Y.Y."/>
            <person name="Qi Y."/>
            <person name="Fu T."/>
            <person name="Tang G.D."/>
            <person name="Zhang D."/>
            <person name="Sun W.H."/>
            <person name="Liu D.K."/>
            <person name="Li Y."/>
            <person name="Chen G.Z."/>
            <person name="Liu X.D."/>
            <person name="Liao X.Y."/>
            <person name="Jiang Y.T."/>
            <person name="Yu X."/>
            <person name="Hao Y."/>
            <person name="Huang J."/>
            <person name="Zhao X.W."/>
            <person name="Ke S."/>
            <person name="Chen Y.Y."/>
            <person name="Wu W.L."/>
            <person name="Hsu J.L."/>
            <person name="Lin Y.F."/>
            <person name="Huang M.D."/>
            <person name="Li C.Y."/>
            <person name="Huang L."/>
            <person name="Wang Z.W."/>
            <person name="Zhao X."/>
            <person name="Zhong W.Y."/>
            <person name="Peng D.H."/>
            <person name="Ahmad S."/>
            <person name="Lan S."/>
            <person name="Zhang J.S."/>
            <person name="Tsai W.C."/>
            <person name="Van de Peer Y."/>
            <person name="Liu Z.J."/>
        </authorList>
    </citation>
    <scope>NUCLEOTIDE SEQUENCE</scope>
    <source>
        <strain evidence="3">SCP</strain>
    </source>
</reference>
<feature type="domain" description="Aminotransferase-like plant mobile" evidence="2">
    <location>
        <begin position="144"/>
        <end position="237"/>
    </location>
</feature>
<dbReference type="InterPro" id="IPR044824">
    <property type="entry name" value="MAIN-like"/>
</dbReference>
<evidence type="ECO:0000259" key="2">
    <source>
        <dbReference type="Pfam" id="PF10536"/>
    </source>
</evidence>
<sequence length="310" mass="35252">MARKPRIPLTTSLRRRQSERLAKHASSGSVVSHVEQPDVDDPEVEGEEVEEDESTLKIVDSDIDPNSLNGPFPGGPETGAVLVDYRHHIAYRVWNRKGDRTLRCRQPTKTMEGWNVHDESTILKNTVKQSGLWPLVEYSFHAPNRHLISSMVERWHPETNTFHLPFGEMTITLDDVTQIIGIPVMGRAVYGSTSMDIEDASKLVFKSLNLPMNEIHEELHLHNGSALTLNWLRDKLVLKSTSLPEERIHFVHVTTACQFLEDLLDRGSTFTSVQRPILEGMMNFLQHGTPLPHSPVLERRSPITYRDAYV</sequence>
<dbReference type="AlphaFoldDB" id="A0AAV9A2X2"/>
<dbReference type="Proteomes" id="UP001179952">
    <property type="component" value="Unassembled WGS sequence"/>
</dbReference>
<dbReference type="InterPro" id="IPR019557">
    <property type="entry name" value="AminoTfrase-like_pln_mobile"/>
</dbReference>
<dbReference type="PANTHER" id="PTHR46033">
    <property type="entry name" value="PROTEIN MAIN-LIKE 2"/>
    <property type="match status" value="1"/>
</dbReference>
<evidence type="ECO:0000313" key="3">
    <source>
        <dbReference type="EMBL" id="KAK1258502.1"/>
    </source>
</evidence>